<dbReference type="Gene3D" id="1.20.1280.50">
    <property type="match status" value="1"/>
</dbReference>
<organism evidence="2 3">
    <name type="scientific">Daedalea quercina L-15889</name>
    <dbReference type="NCBI Taxonomy" id="1314783"/>
    <lineage>
        <taxon>Eukaryota</taxon>
        <taxon>Fungi</taxon>
        <taxon>Dikarya</taxon>
        <taxon>Basidiomycota</taxon>
        <taxon>Agaricomycotina</taxon>
        <taxon>Agaricomycetes</taxon>
        <taxon>Polyporales</taxon>
        <taxon>Fomitopsis</taxon>
    </lineage>
</organism>
<dbReference type="InterPro" id="IPR036047">
    <property type="entry name" value="F-box-like_dom_sf"/>
</dbReference>
<sequence>MPQGFESPIEIEIVYHLPTYASDASSRLAHELIEDISDFLWDEPVQLARCCLVCRAWYHAARRHLTPWLTIRSNNALRDLVHILMSKRNGKYGQVLQHLTINDDAQRAFAHTLSVRIPGCLLPSLRSLQFSYLDWTAALRPHASFFTFLTYFQSVTALVLEACHFHSTDDFHRIVDALPRLQTLTLDTVTISSKQREGIQAGPPRRFSRSKLTDLYILGFQISDHPSDPATHSDLYLQQNHTFLGALSSYSTVVSLQLTMHNVSSFSQLQHFMRNFPALREVWLHYNPAWNLPKASTETSLLRTDLSIDAWPTLGLSMMSSAVTLRFLELFTTQYCKVQNLFIDVRDLRSSALLQVVEEVLRSSGSALNVFSWFSTSGRNHIVEDSERQIAPDPIPRLTYNINLETFYVDIFVPTVPSAYTSLMTLLLHIESTRLRMLQISLTLRCPPLADMDLPMEGSVGSIAAFHAMLRRPVFDGLPAGAMRIYINFRDDNIEPFAEDVASAKIKTIMVPLFAPWLARGVLALYLPDRSVVEDVPPEIGPAAPPIDEDSSAGDGALRGLAG</sequence>
<name>A0A165PD81_9APHY</name>
<gene>
    <name evidence="2" type="ORF">DAEQUDRAFT_812403</name>
</gene>
<dbReference type="AlphaFoldDB" id="A0A165PD81"/>
<dbReference type="Gene3D" id="3.80.10.10">
    <property type="entry name" value="Ribonuclease Inhibitor"/>
    <property type="match status" value="1"/>
</dbReference>
<keyword evidence="3" id="KW-1185">Reference proteome</keyword>
<protein>
    <recommendedName>
        <fullName evidence="4">F-box domain-containing protein</fullName>
    </recommendedName>
</protein>
<evidence type="ECO:0008006" key="4">
    <source>
        <dbReference type="Google" id="ProtNLM"/>
    </source>
</evidence>
<dbReference type="EMBL" id="KV429070">
    <property type="protein sequence ID" value="KZT68063.1"/>
    <property type="molecule type" value="Genomic_DNA"/>
</dbReference>
<reference evidence="2 3" key="1">
    <citation type="journal article" date="2016" name="Mol. Biol. Evol.">
        <title>Comparative Genomics of Early-Diverging Mushroom-Forming Fungi Provides Insights into the Origins of Lignocellulose Decay Capabilities.</title>
        <authorList>
            <person name="Nagy L.G."/>
            <person name="Riley R."/>
            <person name="Tritt A."/>
            <person name="Adam C."/>
            <person name="Daum C."/>
            <person name="Floudas D."/>
            <person name="Sun H."/>
            <person name="Yadav J.S."/>
            <person name="Pangilinan J."/>
            <person name="Larsson K.H."/>
            <person name="Matsuura K."/>
            <person name="Barry K."/>
            <person name="Labutti K."/>
            <person name="Kuo R."/>
            <person name="Ohm R.A."/>
            <person name="Bhattacharya S.S."/>
            <person name="Shirouzu T."/>
            <person name="Yoshinaga Y."/>
            <person name="Martin F.M."/>
            <person name="Grigoriev I.V."/>
            <person name="Hibbett D.S."/>
        </authorList>
    </citation>
    <scope>NUCLEOTIDE SEQUENCE [LARGE SCALE GENOMIC DNA]</scope>
    <source>
        <strain evidence="2 3">L-15889</strain>
    </source>
</reference>
<evidence type="ECO:0000313" key="2">
    <source>
        <dbReference type="EMBL" id="KZT68063.1"/>
    </source>
</evidence>
<dbReference type="InterPro" id="IPR032675">
    <property type="entry name" value="LRR_dom_sf"/>
</dbReference>
<dbReference type="SUPFAM" id="SSF52058">
    <property type="entry name" value="L domain-like"/>
    <property type="match status" value="1"/>
</dbReference>
<dbReference type="Proteomes" id="UP000076727">
    <property type="component" value="Unassembled WGS sequence"/>
</dbReference>
<accession>A0A165PD81</accession>
<evidence type="ECO:0000313" key="3">
    <source>
        <dbReference type="Proteomes" id="UP000076727"/>
    </source>
</evidence>
<dbReference type="OrthoDB" id="2801588at2759"/>
<dbReference type="SUPFAM" id="SSF81383">
    <property type="entry name" value="F-box domain"/>
    <property type="match status" value="1"/>
</dbReference>
<evidence type="ECO:0000256" key="1">
    <source>
        <dbReference type="SAM" id="MobiDB-lite"/>
    </source>
</evidence>
<proteinExistence type="predicted"/>
<feature type="region of interest" description="Disordered" evidence="1">
    <location>
        <begin position="537"/>
        <end position="563"/>
    </location>
</feature>